<evidence type="ECO:0000313" key="1">
    <source>
        <dbReference type="EMBL" id="SLM63430.1"/>
    </source>
</evidence>
<protein>
    <submittedName>
        <fullName evidence="1">Uncharacterized protein</fullName>
    </submittedName>
</protein>
<accession>A0A375ABK0</accession>
<dbReference type="EMBL" id="LT615367">
    <property type="protein sequence ID" value="SLM63430.1"/>
    <property type="molecule type" value="Genomic_DNA"/>
</dbReference>
<organism evidence="1 2">
    <name type="scientific">Dickeya aquatica</name>
    <dbReference type="NCBI Taxonomy" id="1401087"/>
    <lineage>
        <taxon>Bacteria</taxon>
        <taxon>Pseudomonadati</taxon>
        <taxon>Pseudomonadota</taxon>
        <taxon>Gammaproteobacteria</taxon>
        <taxon>Enterobacterales</taxon>
        <taxon>Pectobacteriaceae</taxon>
        <taxon>Dickeya</taxon>
    </lineage>
</organism>
<name>A0A375ABK0_9GAMM</name>
<proteinExistence type="predicted"/>
<gene>
    <name evidence="1" type="ORF">DAQ1742_02552</name>
</gene>
<dbReference type="Proteomes" id="UP000294820">
    <property type="component" value="Chromosome 1"/>
</dbReference>
<reference evidence="1 2" key="1">
    <citation type="submission" date="2016-09" db="EMBL/GenBank/DDBJ databases">
        <authorList>
            <person name="Reverchon S."/>
            <person name="Nasser W."/>
            <person name="Leonard S."/>
            <person name="Brochier C."/>
            <person name="Duprey A."/>
        </authorList>
    </citation>
    <scope>NUCLEOTIDE SEQUENCE [LARGE SCALE GENOMIC DNA]</scope>
    <source>
        <strain evidence="1 2">174/2</strain>
    </source>
</reference>
<sequence>MSGDNISVGESHATKLSSVIPGNPVTVLPIFIYPVVNFNVQK</sequence>
<dbReference type="KEGG" id="daq:DAQ1742_02552"/>
<keyword evidence="2" id="KW-1185">Reference proteome</keyword>
<evidence type="ECO:0000313" key="2">
    <source>
        <dbReference type="Proteomes" id="UP000294820"/>
    </source>
</evidence>
<dbReference type="AlphaFoldDB" id="A0A375ABK0"/>